<dbReference type="AlphaFoldDB" id="A0AAV6FTI2"/>
<proteinExistence type="predicted"/>
<evidence type="ECO:0000313" key="2">
    <source>
        <dbReference type="Proteomes" id="UP000823561"/>
    </source>
</evidence>
<comment type="caution">
    <text evidence="1">The sequence shown here is derived from an EMBL/GenBank/DDBJ whole genome shotgun (WGS) entry which is preliminary data.</text>
</comment>
<protein>
    <submittedName>
        <fullName evidence="1">Uncharacterized protein</fullName>
    </submittedName>
</protein>
<dbReference type="EMBL" id="JADWDJ010000020">
    <property type="protein sequence ID" value="KAG5264530.1"/>
    <property type="molecule type" value="Genomic_DNA"/>
</dbReference>
<accession>A0AAV6FTI2</accession>
<dbReference type="Proteomes" id="UP000823561">
    <property type="component" value="Chromosome 20"/>
</dbReference>
<keyword evidence="2" id="KW-1185">Reference proteome</keyword>
<sequence>MCCFSDAPHLSPINPPERQRLMGPTAGTGKHLGLLRFPRWLRGRPALQRWRMLLELEHLPRPKSKGDFWAGEPSCHIERAPWGSAQQECAQRTWEACATLCCCAHRDGAPH</sequence>
<name>A0AAV6FTI2_9TELE</name>
<organism evidence="1 2">
    <name type="scientific">Alosa alosa</name>
    <name type="common">allis shad</name>
    <dbReference type="NCBI Taxonomy" id="278164"/>
    <lineage>
        <taxon>Eukaryota</taxon>
        <taxon>Metazoa</taxon>
        <taxon>Chordata</taxon>
        <taxon>Craniata</taxon>
        <taxon>Vertebrata</taxon>
        <taxon>Euteleostomi</taxon>
        <taxon>Actinopterygii</taxon>
        <taxon>Neopterygii</taxon>
        <taxon>Teleostei</taxon>
        <taxon>Clupei</taxon>
        <taxon>Clupeiformes</taxon>
        <taxon>Clupeoidei</taxon>
        <taxon>Clupeidae</taxon>
        <taxon>Alosa</taxon>
    </lineage>
</organism>
<evidence type="ECO:0000313" key="1">
    <source>
        <dbReference type="EMBL" id="KAG5264530.1"/>
    </source>
</evidence>
<gene>
    <name evidence="1" type="ORF">AALO_G00255250</name>
</gene>
<reference evidence="1" key="1">
    <citation type="submission" date="2020-10" db="EMBL/GenBank/DDBJ databases">
        <title>Chromosome-scale genome assembly of the Allis shad, Alosa alosa.</title>
        <authorList>
            <person name="Margot Z."/>
            <person name="Christophe K."/>
            <person name="Cabau C."/>
            <person name="Louis A."/>
            <person name="Berthelot C."/>
            <person name="Parey E."/>
            <person name="Roest Crollius H."/>
            <person name="Montfort J."/>
            <person name="Robinson-Rechavi M."/>
            <person name="Bucao C."/>
            <person name="Bouchez O."/>
            <person name="Gislard M."/>
            <person name="Lluch J."/>
            <person name="Milhes M."/>
            <person name="Lampietro C."/>
            <person name="Lopez Roques C."/>
            <person name="Donnadieu C."/>
            <person name="Braasch I."/>
            <person name="Desvignes T."/>
            <person name="Postlethwait J."/>
            <person name="Bobe J."/>
            <person name="Guiguen Y."/>
        </authorList>
    </citation>
    <scope>NUCLEOTIDE SEQUENCE</scope>
    <source>
        <strain evidence="1">M-15738</strain>
        <tissue evidence="1">Blood</tissue>
    </source>
</reference>